<evidence type="ECO:0000313" key="1">
    <source>
        <dbReference type="EMBL" id="GFN97322.1"/>
    </source>
</evidence>
<dbReference type="EMBL" id="BLXT01002742">
    <property type="protein sequence ID" value="GFN97322.1"/>
    <property type="molecule type" value="Genomic_DNA"/>
</dbReference>
<evidence type="ECO:0000313" key="2">
    <source>
        <dbReference type="Proteomes" id="UP000735302"/>
    </source>
</evidence>
<organism evidence="1 2">
    <name type="scientific">Plakobranchus ocellatus</name>
    <dbReference type="NCBI Taxonomy" id="259542"/>
    <lineage>
        <taxon>Eukaryota</taxon>
        <taxon>Metazoa</taxon>
        <taxon>Spiralia</taxon>
        <taxon>Lophotrochozoa</taxon>
        <taxon>Mollusca</taxon>
        <taxon>Gastropoda</taxon>
        <taxon>Heterobranchia</taxon>
        <taxon>Euthyneura</taxon>
        <taxon>Panpulmonata</taxon>
        <taxon>Sacoglossa</taxon>
        <taxon>Placobranchoidea</taxon>
        <taxon>Plakobranchidae</taxon>
        <taxon>Plakobranchus</taxon>
    </lineage>
</organism>
<dbReference type="AlphaFoldDB" id="A0AAV3ZR56"/>
<proteinExistence type="predicted"/>
<accession>A0AAV3ZR56</accession>
<protein>
    <submittedName>
        <fullName evidence="1">Uncharacterized protein</fullName>
    </submittedName>
</protein>
<reference evidence="1 2" key="1">
    <citation type="journal article" date="2021" name="Elife">
        <title>Chloroplast acquisition without the gene transfer in kleptoplastic sea slugs, Plakobranchus ocellatus.</title>
        <authorList>
            <person name="Maeda T."/>
            <person name="Takahashi S."/>
            <person name="Yoshida T."/>
            <person name="Shimamura S."/>
            <person name="Takaki Y."/>
            <person name="Nagai Y."/>
            <person name="Toyoda A."/>
            <person name="Suzuki Y."/>
            <person name="Arimoto A."/>
            <person name="Ishii H."/>
            <person name="Satoh N."/>
            <person name="Nishiyama T."/>
            <person name="Hasebe M."/>
            <person name="Maruyama T."/>
            <person name="Minagawa J."/>
            <person name="Obokata J."/>
            <person name="Shigenobu S."/>
        </authorList>
    </citation>
    <scope>NUCLEOTIDE SEQUENCE [LARGE SCALE GENOMIC DNA]</scope>
</reference>
<gene>
    <name evidence="1" type="ORF">PoB_002382800</name>
</gene>
<name>A0AAV3ZR56_9GAST</name>
<sequence>MEKERTCYPACRSTRVLMFEKTLGVNGKLGRAVEEQDAQMEGRCKAIGMESKALSGTKIKKDKKRDDCVRGIPQIKRKKHREFEYKVNFSGCMRDISSPEIMHDRKTMLEDNVVREARSPVIGFEPRQVCLFRSQSELANYSATKAVFVFRVENFLNPSELGYGCNTGARFHDVSTGGAAKCSTES</sequence>
<comment type="caution">
    <text evidence="1">The sequence shown here is derived from an EMBL/GenBank/DDBJ whole genome shotgun (WGS) entry which is preliminary data.</text>
</comment>
<dbReference type="Proteomes" id="UP000735302">
    <property type="component" value="Unassembled WGS sequence"/>
</dbReference>
<keyword evidence="2" id="KW-1185">Reference proteome</keyword>